<dbReference type="InterPro" id="IPR023465">
    <property type="entry name" value="Riboflavin_kinase_dom_sf"/>
</dbReference>
<dbReference type="GO" id="GO:0006747">
    <property type="term" value="P:FAD biosynthetic process"/>
    <property type="evidence" value="ECO:0007669"/>
    <property type="project" value="UniProtKB-UniRule"/>
</dbReference>
<evidence type="ECO:0000256" key="7">
    <source>
        <dbReference type="ARBA" id="ARBA00022695"/>
    </source>
</evidence>
<dbReference type="GO" id="GO:0005524">
    <property type="term" value="F:ATP binding"/>
    <property type="evidence" value="ECO:0007669"/>
    <property type="project" value="UniProtKB-UniRule"/>
</dbReference>
<sequence length="309" mass="33208">MQIHRDWTGLPSDARGASVAMGNFDGVHKGHRAVIDTARAACDAPLGILTFEPHPREYFAPDAPPFRLMNSEARANRLARLGVQQLYELPFGPVLAGLTPEAFAREVLAEGLGIAHVTVGADFCFGQNRAGTAQTLTDLGRTLGFGVTIVPLVGADEGEYSSTAIRAALAQGDTHGAQRMLGHWHRIEGEVIHGEKRGRELGWPTANMAMDGLHLPRLGVYAVLVDILTGPDRGPCQGVASLGVRPMFGVNTPNLEVNLFDYSGDLYGQHLSVALVDFLRDEARFDGLPALIAQMEQDGADARRLLSGR</sequence>
<keyword evidence="5 15" id="KW-0288">FMN</keyword>
<dbReference type="InterPro" id="IPR002606">
    <property type="entry name" value="Riboflavin_kinase_bac"/>
</dbReference>
<keyword evidence="10 15" id="KW-0274">FAD</keyword>
<evidence type="ECO:0000259" key="16">
    <source>
        <dbReference type="SMART" id="SM00904"/>
    </source>
</evidence>
<evidence type="ECO:0000256" key="6">
    <source>
        <dbReference type="ARBA" id="ARBA00022679"/>
    </source>
</evidence>
<comment type="caution">
    <text evidence="17">The sequence shown here is derived from an EMBL/GenBank/DDBJ whole genome shotgun (WGS) entry which is preliminary data.</text>
</comment>
<keyword evidence="9 15" id="KW-0418">Kinase</keyword>
<evidence type="ECO:0000256" key="3">
    <source>
        <dbReference type="ARBA" id="ARBA00005201"/>
    </source>
</evidence>
<evidence type="ECO:0000256" key="11">
    <source>
        <dbReference type="ARBA" id="ARBA00022840"/>
    </source>
</evidence>
<dbReference type="PANTHER" id="PTHR22749:SF6">
    <property type="entry name" value="RIBOFLAVIN KINASE"/>
    <property type="match status" value="1"/>
</dbReference>
<evidence type="ECO:0000313" key="18">
    <source>
        <dbReference type="Proteomes" id="UP000306223"/>
    </source>
</evidence>
<keyword evidence="11 15" id="KW-0067">ATP-binding</keyword>
<dbReference type="PIRSF" id="PIRSF004491">
    <property type="entry name" value="FAD_Synth"/>
    <property type="match status" value="1"/>
</dbReference>
<dbReference type="Proteomes" id="UP000306223">
    <property type="component" value="Unassembled WGS sequence"/>
</dbReference>
<dbReference type="EMBL" id="SUNH01000004">
    <property type="protein sequence ID" value="TJZ87107.1"/>
    <property type="molecule type" value="Genomic_DNA"/>
</dbReference>
<comment type="function">
    <text evidence="1">Catalyzes the phosphorylation of riboflavin to FMN followed by the adenylation of FMN to FAD.</text>
</comment>
<dbReference type="FunFam" id="3.40.50.620:FF:000021">
    <property type="entry name" value="Riboflavin biosynthesis protein"/>
    <property type="match status" value="1"/>
</dbReference>
<dbReference type="NCBIfam" id="NF004160">
    <property type="entry name" value="PRK05627.1-3"/>
    <property type="match status" value="1"/>
</dbReference>
<dbReference type="Pfam" id="PF01687">
    <property type="entry name" value="Flavokinase"/>
    <property type="match status" value="1"/>
</dbReference>
<evidence type="ECO:0000256" key="12">
    <source>
        <dbReference type="ARBA" id="ARBA00023268"/>
    </source>
</evidence>
<comment type="pathway">
    <text evidence="2 15">Cofactor biosynthesis; FAD biosynthesis; FAD from FMN: step 1/1.</text>
</comment>
<evidence type="ECO:0000256" key="15">
    <source>
        <dbReference type="PIRNR" id="PIRNR004491"/>
    </source>
</evidence>
<evidence type="ECO:0000256" key="5">
    <source>
        <dbReference type="ARBA" id="ARBA00022643"/>
    </source>
</evidence>
<keyword evidence="6 15" id="KW-0808">Transferase</keyword>
<dbReference type="Gene3D" id="2.40.30.30">
    <property type="entry name" value="Riboflavin kinase-like"/>
    <property type="match status" value="1"/>
</dbReference>
<dbReference type="InterPro" id="IPR015865">
    <property type="entry name" value="Riboflavin_kinase_bac/euk"/>
</dbReference>
<dbReference type="SUPFAM" id="SSF52374">
    <property type="entry name" value="Nucleotidylyl transferase"/>
    <property type="match status" value="1"/>
</dbReference>
<reference evidence="17 18" key="1">
    <citation type="submission" date="2019-04" db="EMBL/GenBank/DDBJ databases">
        <authorList>
            <person name="Li J."/>
        </authorList>
    </citation>
    <scope>NUCLEOTIDE SEQUENCE [LARGE SCALE GENOMIC DNA]</scope>
    <source>
        <strain evidence="17 18">CCTCC AB2016182</strain>
    </source>
</reference>
<dbReference type="UniPathway" id="UPA00277">
    <property type="reaction ID" value="UER00407"/>
</dbReference>
<dbReference type="EC" id="2.7.7.2" evidence="15"/>
<dbReference type="NCBIfam" id="TIGR00083">
    <property type="entry name" value="ribF"/>
    <property type="match status" value="1"/>
</dbReference>
<dbReference type="PANTHER" id="PTHR22749">
    <property type="entry name" value="RIBOFLAVIN KINASE/FMN ADENYLYLTRANSFERASE"/>
    <property type="match status" value="1"/>
</dbReference>
<dbReference type="InterPro" id="IPR014729">
    <property type="entry name" value="Rossmann-like_a/b/a_fold"/>
</dbReference>
<keyword evidence="12" id="KW-0511">Multifunctional enzyme</keyword>
<gene>
    <name evidence="17" type="ORF">FA740_02330</name>
</gene>
<accession>A0A4U0QY13</accession>
<evidence type="ECO:0000256" key="13">
    <source>
        <dbReference type="ARBA" id="ARBA00047880"/>
    </source>
</evidence>
<dbReference type="RefSeq" id="WP_136855164.1">
    <property type="nucleotide sequence ID" value="NZ_SUNH01000004.1"/>
</dbReference>
<keyword evidence="7 15" id="KW-0548">Nucleotidyltransferase</keyword>
<dbReference type="EC" id="2.7.1.26" evidence="15"/>
<dbReference type="GO" id="GO:0009398">
    <property type="term" value="P:FMN biosynthetic process"/>
    <property type="evidence" value="ECO:0007669"/>
    <property type="project" value="UniProtKB-UniRule"/>
</dbReference>
<dbReference type="AlphaFoldDB" id="A0A4U0QY13"/>
<comment type="catalytic activity">
    <reaction evidence="13 15">
        <text>riboflavin + ATP = FMN + ADP + H(+)</text>
        <dbReference type="Rhea" id="RHEA:14357"/>
        <dbReference type="ChEBI" id="CHEBI:15378"/>
        <dbReference type="ChEBI" id="CHEBI:30616"/>
        <dbReference type="ChEBI" id="CHEBI:57986"/>
        <dbReference type="ChEBI" id="CHEBI:58210"/>
        <dbReference type="ChEBI" id="CHEBI:456216"/>
        <dbReference type="EC" id="2.7.1.26"/>
    </reaction>
</comment>
<evidence type="ECO:0000256" key="1">
    <source>
        <dbReference type="ARBA" id="ARBA00002121"/>
    </source>
</evidence>
<dbReference type="SMART" id="SM00904">
    <property type="entry name" value="Flavokinase"/>
    <property type="match status" value="1"/>
</dbReference>
<evidence type="ECO:0000256" key="14">
    <source>
        <dbReference type="ARBA" id="ARBA00049494"/>
    </source>
</evidence>
<dbReference type="CDD" id="cd02064">
    <property type="entry name" value="FAD_synthetase_N"/>
    <property type="match status" value="1"/>
</dbReference>
<dbReference type="SUPFAM" id="SSF82114">
    <property type="entry name" value="Riboflavin kinase-like"/>
    <property type="match status" value="1"/>
</dbReference>
<dbReference type="Pfam" id="PF06574">
    <property type="entry name" value="FAD_syn"/>
    <property type="match status" value="1"/>
</dbReference>
<protein>
    <recommendedName>
        <fullName evidence="15">Riboflavin biosynthesis protein</fullName>
    </recommendedName>
    <domain>
        <recommendedName>
            <fullName evidence="15">Riboflavin kinase</fullName>
            <ecNumber evidence="15">2.7.1.26</ecNumber>
        </recommendedName>
        <alternativeName>
            <fullName evidence="15">Flavokinase</fullName>
        </alternativeName>
    </domain>
    <domain>
        <recommendedName>
            <fullName evidence="15">FMN adenylyltransferase</fullName>
            <ecNumber evidence="15">2.7.7.2</ecNumber>
        </recommendedName>
        <alternativeName>
            <fullName evidence="15">FAD pyrophosphorylase</fullName>
        </alternativeName>
        <alternativeName>
            <fullName evidence="15">FAD synthase</fullName>
        </alternativeName>
    </domain>
</protein>
<evidence type="ECO:0000313" key="17">
    <source>
        <dbReference type="EMBL" id="TJZ87107.1"/>
    </source>
</evidence>
<dbReference type="UniPathway" id="UPA00276">
    <property type="reaction ID" value="UER00406"/>
</dbReference>
<dbReference type="InterPro" id="IPR023468">
    <property type="entry name" value="Riboflavin_kinase"/>
</dbReference>
<proteinExistence type="inferred from homology"/>
<organism evidence="17 18">
    <name type="scientific">Paracoccus hibiscisoli</name>
    <dbReference type="NCBI Taxonomy" id="2023261"/>
    <lineage>
        <taxon>Bacteria</taxon>
        <taxon>Pseudomonadati</taxon>
        <taxon>Pseudomonadota</taxon>
        <taxon>Alphaproteobacteria</taxon>
        <taxon>Rhodobacterales</taxon>
        <taxon>Paracoccaceae</taxon>
        <taxon>Paracoccus</taxon>
    </lineage>
</organism>
<dbReference type="GO" id="GO:0009231">
    <property type="term" value="P:riboflavin biosynthetic process"/>
    <property type="evidence" value="ECO:0007669"/>
    <property type="project" value="InterPro"/>
</dbReference>
<dbReference type="Gene3D" id="3.40.50.620">
    <property type="entry name" value="HUPs"/>
    <property type="match status" value="1"/>
</dbReference>
<dbReference type="GO" id="GO:0008531">
    <property type="term" value="F:riboflavin kinase activity"/>
    <property type="evidence" value="ECO:0007669"/>
    <property type="project" value="UniProtKB-UniRule"/>
</dbReference>
<feature type="domain" description="Riboflavin kinase" evidence="16">
    <location>
        <begin position="180"/>
        <end position="307"/>
    </location>
</feature>
<dbReference type="GO" id="GO:0003919">
    <property type="term" value="F:FMN adenylyltransferase activity"/>
    <property type="evidence" value="ECO:0007669"/>
    <property type="project" value="UniProtKB-UniRule"/>
</dbReference>
<evidence type="ECO:0000256" key="8">
    <source>
        <dbReference type="ARBA" id="ARBA00022741"/>
    </source>
</evidence>
<comment type="catalytic activity">
    <reaction evidence="14 15">
        <text>FMN + ATP + H(+) = FAD + diphosphate</text>
        <dbReference type="Rhea" id="RHEA:17237"/>
        <dbReference type="ChEBI" id="CHEBI:15378"/>
        <dbReference type="ChEBI" id="CHEBI:30616"/>
        <dbReference type="ChEBI" id="CHEBI:33019"/>
        <dbReference type="ChEBI" id="CHEBI:57692"/>
        <dbReference type="ChEBI" id="CHEBI:58210"/>
        <dbReference type="EC" id="2.7.7.2"/>
    </reaction>
</comment>
<evidence type="ECO:0000256" key="10">
    <source>
        <dbReference type="ARBA" id="ARBA00022827"/>
    </source>
</evidence>
<keyword evidence="4 15" id="KW-0285">Flavoprotein</keyword>
<dbReference type="OrthoDB" id="9803667at2"/>
<dbReference type="InterPro" id="IPR015864">
    <property type="entry name" value="FAD_synthase"/>
</dbReference>
<name>A0A4U0QY13_9RHOB</name>
<keyword evidence="18" id="KW-1185">Reference proteome</keyword>
<comment type="pathway">
    <text evidence="3 15">Cofactor biosynthesis; FMN biosynthesis; FMN from riboflavin (ATP route): step 1/1.</text>
</comment>
<evidence type="ECO:0000256" key="2">
    <source>
        <dbReference type="ARBA" id="ARBA00004726"/>
    </source>
</evidence>
<evidence type="ECO:0000256" key="9">
    <source>
        <dbReference type="ARBA" id="ARBA00022777"/>
    </source>
</evidence>
<comment type="similarity">
    <text evidence="15">Belongs to the ribF family.</text>
</comment>
<keyword evidence="8 15" id="KW-0547">Nucleotide-binding</keyword>
<evidence type="ECO:0000256" key="4">
    <source>
        <dbReference type="ARBA" id="ARBA00022630"/>
    </source>
</evidence>